<sequence length="209" mass="24499">MGKNDKRKPPNPGLSSTIWIDKRYITDMATAFSDCAELLANGWHDPLDARTNAIYTNAVLALELYFKSRLVEREFDPTYMRITEDNQMIITTEEDYYNTEERDYSVVAQMHSRLVVPKKFKTHDIFELFIALPDTEKEIILERVKEETKNISDMDSLNKFIEGVKDYFISKRYAFESFLEAIPKDSNYIYTVMPILRGVRKAFGYRAEK</sequence>
<name>A0ACD5IMU1_9ENTR</name>
<dbReference type="Proteomes" id="UP000244623">
    <property type="component" value="Chromosome"/>
</dbReference>
<proteinExistence type="predicted"/>
<protein>
    <submittedName>
        <fullName evidence="1">Uncharacterized protein</fullName>
    </submittedName>
</protein>
<evidence type="ECO:0000313" key="1">
    <source>
        <dbReference type="EMBL" id="XSF52464.1"/>
    </source>
</evidence>
<evidence type="ECO:0000313" key="2">
    <source>
        <dbReference type="Proteomes" id="UP000244623"/>
    </source>
</evidence>
<accession>A0ACD5IMU1</accession>
<reference evidence="1" key="1">
    <citation type="submission" date="2025-05" db="EMBL/GenBank/DDBJ databases">
        <title>FDA Reference Genome datasets for Cronobacter.</title>
        <authorList>
            <person name="Gopinath G.R."/>
        </authorList>
    </citation>
    <scope>NUCLEOTIDE SEQUENCE</scope>
    <source>
        <strain evidence="1">MOD1-Sh41s</strain>
    </source>
</reference>
<dbReference type="EMBL" id="CP187984">
    <property type="protein sequence ID" value="XSF52464.1"/>
    <property type="molecule type" value="Genomic_DNA"/>
</dbReference>
<organism evidence="1 2">
    <name type="scientific">Cronobacter turicensis</name>
    <dbReference type="NCBI Taxonomy" id="413502"/>
    <lineage>
        <taxon>Bacteria</taxon>
        <taxon>Pseudomonadati</taxon>
        <taxon>Pseudomonadota</taxon>
        <taxon>Gammaproteobacteria</taxon>
        <taxon>Enterobacterales</taxon>
        <taxon>Enterobacteriaceae</taxon>
        <taxon>Cronobacter</taxon>
    </lineage>
</organism>
<gene>
    <name evidence="1" type="ORF">BS411_010700</name>
</gene>